<gene>
    <name evidence="2" type="ORF">F511_22797</name>
</gene>
<evidence type="ECO:0000313" key="2">
    <source>
        <dbReference type="EMBL" id="KZV41881.1"/>
    </source>
</evidence>
<dbReference type="AlphaFoldDB" id="A0A2Z7C7D7"/>
<reference evidence="2 3" key="1">
    <citation type="journal article" date="2015" name="Proc. Natl. Acad. Sci. U.S.A.">
        <title>The resurrection genome of Boea hygrometrica: A blueprint for survival of dehydration.</title>
        <authorList>
            <person name="Xiao L."/>
            <person name="Yang G."/>
            <person name="Zhang L."/>
            <person name="Yang X."/>
            <person name="Zhao S."/>
            <person name="Ji Z."/>
            <person name="Zhou Q."/>
            <person name="Hu M."/>
            <person name="Wang Y."/>
            <person name="Chen M."/>
            <person name="Xu Y."/>
            <person name="Jin H."/>
            <person name="Xiao X."/>
            <person name="Hu G."/>
            <person name="Bao F."/>
            <person name="Hu Y."/>
            <person name="Wan P."/>
            <person name="Li L."/>
            <person name="Deng X."/>
            <person name="Kuang T."/>
            <person name="Xiang C."/>
            <person name="Zhu J.K."/>
            <person name="Oliver M.J."/>
            <person name="He Y."/>
        </authorList>
    </citation>
    <scope>NUCLEOTIDE SEQUENCE [LARGE SCALE GENOMIC DNA]</scope>
    <source>
        <strain evidence="3">cv. XS01</strain>
    </source>
</reference>
<organism evidence="2 3">
    <name type="scientific">Dorcoceras hygrometricum</name>
    <dbReference type="NCBI Taxonomy" id="472368"/>
    <lineage>
        <taxon>Eukaryota</taxon>
        <taxon>Viridiplantae</taxon>
        <taxon>Streptophyta</taxon>
        <taxon>Embryophyta</taxon>
        <taxon>Tracheophyta</taxon>
        <taxon>Spermatophyta</taxon>
        <taxon>Magnoliopsida</taxon>
        <taxon>eudicotyledons</taxon>
        <taxon>Gunneridae</taxon>
        <taxon>Pentapetalae</taxon>
        <taxon>asterids</taxon>
        <taxon>lamiids</taxon>
        <taxon>Lamiales</taxon>
        <taxon>Gesneriaceae</taxon>
        <taxon>Didymocarpoideae</taxon>
        <taxon>Trichosporeae</taxon>
        <taxon>Loxocarpinae</taxon>
        <taxon>Dorcoceras</taxon>
    </lineage>
</organism>
<proteinExistence type="predicted"/>
<dbReference type="Proteomes" id="UP000250235">
    <property type="component" value="Unassembled WGS sequence"/>
</dbReference>
<feature type="region of interest" description="Disordered" evidence="1">
    <location>
        <begin position="68"/>
        <end position="88"/>
    </location>
</feature>
<dbReference type="EMBL" id="KQ999341">
    <property type="protein sequence ID" value="KZV41881.1"/>
    <property type="molecule type" value="Genomic_DNA"/>
</dbReference>
<name>A0A2Z7C7D7_9LAMI</name>
<sequence>MWSYGFWGVTSHEHQIQENEPATQTDEHQPEGNEHQALDEFVQGSYQNSEARPADFVPSLHNQLTSITSDQHDSDRQGPGPSNLHPIASASASADISTLKLLDTAAPSLTALSTRVSSLDQAYACIHNDTNITRHHIILMRDQLKNVVDGLDIKIDVLERTLTQRMADELAVVKSQLAALV</sequence>
<protein>
    <submittedName>
        <fullName evidence="2">Uncharacterized protein</fullName>
    </submittedName>
</protein>
<evidence type="ECO:0000256" key="1">
    <source>
        <dbReference type="SAM" id="MobiDB-lite"/>
    </source>
</evidence>
<accession>A0A2Z7C7D7</accession>
<keyword evidence="3" id="KW-1185">Reference proteome</keyword>
<evidence type="ECO:0000313" key="3">
    <source>
        <dbReference type="Proteomes" id="UP000250235"/>
    </source>
</evidence>
<feature type="region of interest" description="Disordered" evidence="1">
    <location>
        <begin position="14"/>
        <end position="33"/>
    </location>
</feature>